<evidence type="ECO:0000256" key="8">
    <source>
        <dbReference type="SAM" id="Phobius"/>
    </source>
</evidence>
<dbReference type="InterPro" id="IPR039421">
    <property type="entry name" value="Type_1_exporter"/>
</dbReference>
<keyword evidence="3" id="KW-0547">Nucleotide-binding</keyword>
<organism evidence="11 12">
    <name type="scientific">Streptomyces thermolilacinus SPC6</name>
    <dbReference type="NCBI Taxonomy" id="1306406"/>
    <lineage>
        <taxon>Bacteria</taxon>
        <taxon>Bacillati</taxon>
        <taxon>Actinomycetota</taxon>
        <taxon>Actinomycetes</taxon>
        <taxon>Kitasatosporales</taxon>
        <taxon>Streptomycetaceae</taxon>
        <taxon>Streptomyces</taxon>
    </lineage>
</organism>
<feature type="transmembrane region" description="Helical" evidence="8">
    <location>
        <begin position="130"/>
        <end position="150"/>
    </location>
</feature>
<feature type="transmembrane region" description="Helical" evidence="8">
    <location>
        <begin position="228"/>
        <end position="248"/>
    </location>
</feature>
<gene>
    <name evidence="11" type="ORF">J116_000895</name>
</gene>
<dbReference type="SUPFAM" id="SSF52540">
    <property type="entry name" value="P-loop containing nucleoside triphosphate hydrolases"/>
    <property type="match status" value="1"/>
</dbReference>
<dbReference type="InterPro" id="IPR011527">
    <property type="entry name" value="ABC1_TM_dom"/>
</dbReference>
<evidence type="ECO:0000256" key="4">
    <source>
        <dbReference type="ARBA" id="ARBA00022840"/>
    </source>
</evidence>
<evidence type="ECO:0000313" key="11">
    <source>
        <dbReference type="EMBL" id="OEJ97747.1"/>
    </source>
</evidence>
<dbReference type="Gene3D" id="3.40.50.300">
    <property type="entry name" value="P-loop containing nucleotide triphosphate hydrolases"/>
    <property type="match status" value="1"/>
</dbReference>
<dbReference type="SUPFAM" id="SSF90123">
    <property type="entry name" value="ABC transporter transmembrane region"/>
    <property type="match status" value="1"/>
</dbReference>
<dbReference type="CDD" id="cd03228">
    <property type="entry name" value="ABCC_MRP_Like"/>
    <property type="match status" value="1"/>
</dbReference>
<keyword evidence="4 11" id="KW-0067">ATP-binding</keyword>
<dbReference type="GO" id="GO:0016887">
    <property type="term" value="F:ATP hydrolysis activity"/>
    <property type="evidence" value="ECO:0007669"/>
    <property type="project" value="InterPro"/>
</dbReference>
<dbReference type="PROSITE" id="PS50893">
    <property type="entry name" value="ABC_TRANSPORTER_2"/>
    <property type="match status" value="1"/>
</dbReference>
<sequence length="680" mass="71951">MSEHADAYVTHGAVPGPRSAPLPLPPGTVPAGPGDGDIAGEMEEAYWSVHDGAAARATVRQVLARLPRITRQIGRLAWRADPRATTAVVACQLASAAMSAFGLIASVRVLQELFAQGPTADRVRAAVPQILLVVGFLAMRALLEAAVAVAQARVTPKIRTALESEFFRLTAHVRLEAVENADWHDEVYRANDRGLFYARQIVGQVVSLASAALGLVGTAGVLGVLHPALLPLLLLSVLPVGAAAVRSARARFHSFKRWNALQRRVRVFSWLLLDQDAAAELRSDTAQGALLDEHRRLITRIAEEDTRLGVGAALLNLAGRGIGGLGTGVTYCALGAMLIAGWLPLAAGAGAVLAIQAGQTSLTRLVEVAHLVYEHALWVDDLLAVQERCRGLQLRTAAVHAPDRVRTVTLEDVSFTYAGKESPALDGVSMTLTAGETIAFVGLNGSGKSTCAKVLAGLHEVQRGRVCWDGVDVRTFDAQSVQRRVACVLQDPVRFPFSALSNVTVSTGSLTGAVPERALAAVRAAGADQVIADLPGQWDALLSKRFRGGQELSGGQWAKVAVARGLYKNASLLLLDEPTASMDPPSEHAVYEAVLRGRLREDQITVLISHRLASVVDCDRIYVFDTGRIVESGSHGELMALGGLYADMFTLQADGYRARDTGLPCRGAAGGGAAVEGAVS</sequence>
<dbReference type="PROSITE" id="PS00211">
    <property type="entry name" value="ABC_TRANSPORTER_1"/>
    <property type="match status" value="1"/>
</dbReference>
<feature type="transmembrane region" description="Helical" evidence="8">
    <location>
        <begin position="84"/>
        <end position="110"/>
    </location>
</feature>
<feature type="region of interest" description="Disordered" evidence="7">
    <location>
        <begin position="1"/>
        <end position="29"/>
    </location>
</feature>
<comment type="subcellular location">
    <subcellularLocation>
        <location evidence="1">Cell membrane</location>
        <topology evidence="1">Multi-pass membrane protein</topology>
    </subcellularLocation>
</comment>
<name>A0A1D3DZJ9_9ACTN</name>
<feature type="domain" description="ABC transmembrane type-1" evidence="10">
    <location>
        <begin position="87"/>
        <end position="374"/>
    </location>
</feature>
<dbReference type="PANTHER" id="PTHR43394:SF1">
    <property type="entry name" value="ATP-BINDING CASSETTE SUB-FAMILY B MEMBER 10, MITOCHONDRIAL"/>
    <property type="match status" value="1"/>
</dbReference>
<dbReference type="PROSITE" id="PS50929">
    <property type="entry name" value="ABC_TM1F"/>
    <property type="match status" value="1"/>
</dbReference>
<evidence type="ECO:0000259" key="10">
    <source>
        <dbReference type="PROSITE" id="PS50929"/>
    </source>
</evidence>
<evidence type="ECO:0000256" key="5">
    <source>
        <dbReference type="ARBA" id="ARBA00022989"/>
    </source>
</evidence>
<evidence type="ECO:0000256" key="3">
    <source>
        <dbReference type="ARBA" id="ARBA00022741"/>
    </source>
</evidence>
<dbReference type="STRING" id="1306406.J116_000895"/>
<dbReference type="InterPro" id="IPR017871">
    <property type="entry name" value="ABC_transporter-like_CS"/>
</dbReference>
<evidence type="ECO:0000259" key="9">
    <source>
        <dbReference type="PROSITE" id="PS50893"/>
    </source>
</evidence>
<keyword evidence="2 8" id="KW-0812">Transmembrane</keyword>
<evidence type="ECO:0000313" key="12">
    <source>
        <dbReference type="Proteomes" id="UP000095329"/>
    </source>
</evidence>
<dbReference type="Proteomes" id="UP000095329">
    <property type="component" value="Unassembled WGS sequence"/>
</dbReference>
<evidence type="ECO:0000256" key="7">
    <source>
        <dbReference type="SAM" id="MobiDB-lite"/>
    </source>
</evidence>
<feature type="transmembrane region" description="Helical" evidence="8">
    <location>
        <begin position="329"/>
        <end position="355"/>
    </location>
</feature>
<dbReference type="Pfam" id="PF00005">
    <property type="entry name" value="ABC_tran"/>
    <property type="match status" value="1"/>
</dbReference>
<dbReference type="EMBL" id="ASHX02000001">
    <property type="protein sequence ID" value="OEJ97747.1"/>
    <property type="molecule type" value="Genomic_DNA"/>
</dbReference>
<dbReference type="InterPro" id="IPR003439">
    <property type="entry name" value="ABC_transporter-like_ATP-bd"/>
</dbReference>
<keyword evidence="5 8" id="KW-1133">Transmembrane helix</keyword>
<keyword evidence="12" id="KW-1185">Reference proteome</keyword>
<dbReference type="InterPro" id="IPR003593">
    <property type="entry name" value="AAA+_ATPase"/>
</dbReference>
<dbReference type="eggNOG" id="COG1132">
    <property type="taxonomic scope" value="Bacteria"/>
</dbReference>
<dbReference type="InterPro" id="IPR036640">
    <property type="entry name" value="ABC1_TM_sf"/>
</dbReference>
<dbReference type="Gene3D" id="1.20.1560.10">
    <property type="entry name" value="ABC transporter type 1, transmembrane domain"/>
    <property type="match status" value="1"/>
</dbReference>
<dbReference type="InterPro" id="IPR027417">
    <property type="entry name" value="P-loop_NTPase"/>
</dbReference>
<dbReference type="GO" id="GO:0005886">
    <property type="term" value="C:plasma membrane"/>
    <property type="evidence" value="ECO:0007669"/>
    <property type="project" value="UniProtKB-SubCell"/>
</dbReference>
<evidence type="ECO:0000256" key="6">
    <source>
        <dbReference type="ARBA" id="ARBA00023136"/>
    </source>
</evidence>
<feature type="compositionally biased region" description="Pro residues" evidence="7">
    <location>
        <begin position="18"/>
        <end position="28"/>
    </location>
</feature>
<dbReference type="SMART" id="SM00382">
    <property type="entry name" value="AAA"/>
    <property type="match status" value="1"/>
</dbReference>
<dbReference type="OrthoDB" id="9806127at2"/>
<proteinExistence type="predicted"/>
<feature type="domain" description="ABC transporter" evidence="9">
    <location>
        <begin position="408"/>
        <end position="651"/>
    </location>
</feature>
<comment type="caution">
    <text evidence="11">The sequence shown here is derived from an EMBL/GenBank/DDBJ whole genome shotgun (WGS) entry which is preliminary data.</text>
</comment>
<evidence type="ECO:0000256" key="2">
    <source>
        <dbReference type="ARBA" id="ARBA00022692"/>
    </source>
</evidence>
<dbReference type="AlphaFoldDB" id="A0A1D3DZJ9"/>
<accession>A0A1D3DZJ9</accession>
<dbReference type="PANTHER" id="PTHR43394">
    <property type="entry name" value="ATP-DEPENDENT PERMEASE MDL1, MITOCHONDRIAL"/>
    <property type="match status" value="1"/>
</dbReference>
<protein>
    <submittedName>
        <fullName evidence="11">ABC transporter ATP-binding protein</fullName>
    </submittedName>
</protein>
<dbReference type="GO" id="GO:0015421">
    <property type="term" value="F:ABC-type oligopeptide transporter activity"/>
    <property type="evidence" value="ECO:0007669"/>
    <property type="project" value="TreeGrafter"/>
</dbReference>
<dbReference type="RefSeq" id="WP_051204060.1">
    <property type="nucleotide sequence ID" value="NZ_ASHX02000001.1"/>
</dbReference>
<feature type="transmembrane region" description="Helical" evidence="8">
    <location>
        <begin position="201"/>
        <end position="222"/>
    </location>
</feature>
<dbReference type="GO" id="GO:0005524">
    <property type="term" value="F:ATP binding"/>
    <property type="evidence" value="ECO:0007669"/>
    <property type="project" value="UniProtKB-KW"/>
</dbReference>
<reference evidence="11 12" key="1">
    <citation type="journal article" date="2013" name="Genome Announc.">
        <title>Genome Sequence of Streptomyces violaceusniger Strain SPC6, a Halotolerant Streptomycete That Exhibits Rapid Growth and Development.</title>
        <authorList>
            <person name="Chen X."/>
            <person name="Zhang B."/>
            <person name="Zhang W."/>
            <person name="Wu X."/>
            <person name="Zhang M."/>
            <person name="Chen T."/>
            <person name="Liu G."/>
            <person name="Dyson P."/>
        </authorList>
    </citation>
    <scope>NUCLEOTIDE SEQUENCE [LARGE SCALE GENOMIC DNA]</scope>
    <source>
        <strain evidence="11 12">SPC6</strain>
    </source>
</reference>
<keyword evidence="6 8" id="KW-0472">Membrane</keyword>
<evidence type="ECO:0000256" key="1">
    <source>
        <dbReference type="ARBA" id="ARBA00004651"/>
    </source>
</evidence>